<proteinExistence type="predicted"/>
<reference evidence="2" key="1">
    <citation type="journal article" date="2022" name="Mol. Ecol. Resour.">
        <title>The genomes of chicory, endive, great burdock and yacon provide insights into Asteraceae palaeo-polyploidization history and plant inulin production.</title>
        <authorList>
            <person name="Fan W."/>
            <person name="Wang S."/>
            <person name="Wang H."/>
            <person name="Wang A."/>
            <person name="Jiang F."/>
            <person name="Liu H."/>
            <person name="Zhao H."/>
            <person name="Xu D."/>
            <person name="Zhang Y."/>
        </authorList>
    </citation>
    <scope>NUCLEOTIDE SEQUENCE [LARGE SCALE GENOMIC DNA]</scope>
    <source>
        <strain evidence="2">cv. Yunnan</strain>
    </source>
</reference>
<keyword evidence="2" id="KW-1185">Reference proteome</keyword>
<name>A0ACB9KB72_9ASTR</name>
<dbReference type="EMBL" id="CM042018">
    <property type="protein sequence ID" value="KAI3829561.1"/>
    <property type="molecule type" value="Genomic_DNA"/>
</dbReference>
<comment type="caution">
    <text evidence="1">The sequence shown here is derived from an EMBL/GenBank/DDBJ whole genome shotgun (WGS) entry which is preliminary data.</text>
</comment>
<evidence type="ECO:0000313" key="2">
    <source>
        <dbReference type="Proteomes" id="UP001056120"/>
    </source>
</evidence>
<dbReference type="Proteomes" id="UP001056120">
    <property type="component" value="Linkage Group LG01"/>
</dbReference>
<reference evidence="1 2" key="2">
    <citation type="journal article" date="2022" name="Mol. Ecol. Resour.">
        <title>The genomes of chicory, endive, great burdock and yacon provide insights into Asteraceae paleo-polyploidization history and plant inulin production.</title>
        <authorList>
            <person name="Fan W."/>
            <person name="Wang S."/>
            <person name="Wang H."/>
            <person name="Wang A."/>
            <person name="Jiang F."/>
            <person name="Liu H."/>
            <person name="Zhao H."/>
            <person name="Xu D."/>
            <person name="Zhang Y."/>
        </authorList>
    </citation>
    <scope>NUCLEOTIDE SEQUENCE [LARGE SCALE GENOMIC DNA]</scope>
    <source>
        <strain evidence="2">cv. Yunnan</strain>
        <tissue evidence="1">Leaves</tissue>
    </source>
</reference>
<protein>
    <submittedName>
        <fullName evidence="1">Uncharacterized protein</fullName>
    </submittedName>
</protein>
<organism evidence="1 2">
    <name type="scientific">Smallanthus sonchifolius</name>
    <dbReference type="NCBI Taxonomy" id="185202"/>
    <lineage>
        <taxon>Eukaryota</taxon>
        <taxon>Viridiplantae</taxon>
        <taxon>Streptophyta</taxon>
        <taxon>Embryophyta</taxon>
        <taxon>Tracheophyta</taxon>
        <taxon>Spermatophyta</taxon>
        <taxon>Magnoliopsida</taxon>
        <taxon>eudicotyledons</taxon>
        <taxon>Gunneridae</taxon>
        <taxon>Pentapetalae</taxon>
        <taxon>asterids</taxon>
        <taxon>campanulids</taxon>
        <taxon>Asterales</taxon>
        <taxon>Asteraceae</taxon>
        <taxon>Asteroideae</taxon>
        <taxon>Heliantheae alliance</taxon>
        <taxon>Millerieae</taxon>
        <taxon>Smallanthus</taxon>
    </lineage>
</organism>
<sequence length="228" mass="25737">MMKGLEIQKVVTESPSPDLHINVHNESSKEAHDRVPTPPPQSSADISRWRFDLKAQNESLHKVVNGLTTLVTSLNTIIVSQAKEIKNLKKLNFKLSHAETKAAKVKSFKRKGERVYDDDNGGDDVADDDDADYGHFSPVYVQEALEKEVPENELTEVLVVKDKRKDIERNKKLKDEYTRRNLLEMQTAAILATKGKYEKELPSKGATMLVNNLTEGLKEREKVEKGKG</sequence>
<accession>A0ACB9KB72</accession>
<gene>
    <name evidence="1" type="ORF">L1987_03687</name>
</gene>
<evidence type="ECO:0000313" key="1">
    <source>
        <dbReference type="EMBL" id="KAI3829561.1"/>
    </source>
</evidence>